<dbReference type="EMBL" id="GBRH01171838">
    <property type="protein sequence ID" value="JAE26058.1"/>
    <property type="molecule type" value="Transcribed_RNA"/>
</dbReference>
<feature type="region of interest" description="Disordered" evidence="1">
    <location>
        <begin position="1"/>
        <end position="27"/>
    </location>
</feature>
<proteinExistence type="predicted"/>
<name>A0A0A9GZP5_ARUDO</name>
<accession>A0A0A9GZP5</accession>
<protein>
    <submittedName>
        <fullName evidence="2">Uncharacterized protein</fullName>
    </submittedName>
</protein>
<reference evidence="2" key="1">
    <citation type="submission" date="2014-09" db="EMBL/GenBank/DDBJ databases">
        <authorList>
            <person name="Magalhaes I.L.F."/>
            <person name="Oliveira U."/>
            <person name="Santos F.R."/>
            <person name="Vidigal T.H.D.A."/>
            <person name="Brescovit A.D."/>
            <person name="Santos A.J."/>
        </authorList>
    </citation>
    <scope>NUCLEOTIDE SEQUENCE</scope>
    <source>
        <tissue evidence="2">Shoot tissue taken approximately 20 cm above the soil surface</tissue>
    </source>
</reference>
<reference evidence="2" key="2">
    <citation type="journal article" date="2015" name="Data Brief">
        <title>Shoot transcriptome of the giant reed, Arundo donax.</title>
        <authorList>
            <person name="Barrero R.A."/>
            <person name="Guerrero F.D."/>
            <person name="Moolhuijzen P."/>
            <person name="Goolsby J.A."/>
            <person name="Tidwell J."/>
            <person name="Bellgard S.E."/>
            <person name="Bellgard M.I."/>
        </authorList>
    </citation>
    <scope>NUCLEOTIDE SEQUENCE</scope>
    <source>
        <tissue evidence="2">Shoot tissue taken approximately 20 cm above the soil surface</tissue>
    </source>
</reference>
<evidence type="ECO:0000313" key="2">
    <source>
        <dbReference type="EMBL" id="JAE26058.1"/>
    </source>
</evidence>
<organism evidence="2">
    <name type="scientific">Arundo donax</name>
    <name type="common">Giant reed</name>
    <name type="synonym">Donax arundinaceus</name>
    <dbReference type="NCBI Taxonomy" id="35708"/>
    <lineage>
        <taxon>Eukaryota</taxon>
        <taxon>Viridiplantae</taxon>
        <taxon>Streptophyta</taxon>
        <taxon>Embryophyta</taxon>
        <taxon>Tracheophyta</taxon>
        <taxon>Spermatophyta</taxon>
        <taxon>Magnoliopsida</taxon>
        <taxon>Liliopsida</taxon>
        <taxon>Poales</taxon>
        <taxon>Poaceae</taxon>
        <taxon>PACMAD clade</taxon>
        <taxon>Arundinoideae</taxon>
        <taxon>Arundineae</taxon>
        <taxon>Arundo</taxon>
    </lineage>
</organism>
<evidence type="ECO:0000256" key="1">
    <source>
        <dbReference type="SAM" id="MobiDB-lite"/>
    </source>
</evidence>
<dbReference type="AlphaFoldDB" id="A0A0A9GZP5"/>
<sequence length="56" mass="6402">MEEVRREEDQQHQLPQVRTDEHPSSLVSSSFLTEVCICVCSEKPILTSKESQNPCL</sequence>
<feature type="compositionally biased region" description="Basic and acidic residues" evidence="1">
    <location>
        <begin position="1"/>
        <end position="11"/>
    </location>
</feature>